<dbReference type="InParanoid" id="T1I661"/>
<protein>
    <submittedName>
        <fullName evidence="1">Uncharacterized protein</fullName>
    </submittedName>
</protein>
<dbReference type="EnsemblMetazoa" id="RPRC011780-RA">
    <property type="protein sequence ID" value="RPRC011780-PA"/>
    <property type="gene ID" value="RPRC011780"/>
</dbReference>
<organism evidence="1 2">
    <name type="scientific">Rhodnius prolixus</name>
    <name type="common">Triatomid bug</name>
    <dbReference type="NCBI Taxonomy" id="13249"/>
    <lineage>
        <taxon>Eukaryota</taxon>
        <taxon>Metazoa</taxon>
        <taxon>Ecdysozoa</taxon>
        <taxon>Arthropoda</taxon>
        <taxon>Hexapoda</taxon>
        <taxon>Insecta</taxon>
        <taxon>Pterygota</taxon>
        <taxon>Neoptera</taxon>
        <taxon>Paraneoptera</taxon>
        <taxon>Hemiptera</taxon>
        <taxon>Heteroptera</taxon>
        <taxon>Panheteroptera</taxon>
        <taxon>Cimicomorpha</taxon>
        <taxon>Reduviidae</taxon>
        <taxon>Triatominae</taxon>
        <taxon>Rhodnius</taxon>
    </lineage>
</organism>
<evidence type="ECO:0000313" key="2">
    <source>
        <dbReference type="Proteomes" id="UP000015103"/>
    </source>
</evidence>
<accession>T1I661</accession>
<dbReference type="EMBL" id="ACPB03011893">
    <property type="status" value="NOT_ANNOTATED_CDS"/>
    <property type="molecule type" value="Genomic_DNA"/>
</dbReference>
<proteinExistence type="predicted"/>
<dbReference type="VEuPathDB" id="VectorBase:RPRC011780"/>
<keyword evidence="2" id="KW-1185">Reference proteome</keyword>
<sequence length="29" mass="3639">MDGLLAWRRIWFLVNGRYHFHFHGDNWPP</sequence>
<name>T1I661_RHOPR</name>
<dbReference type="Proteomes" id="UP000015103">
    <property type="component" value="Unassembled WGS sequence"/>
</dbReference>
<dbReference type="HOGENOM" id="CLU_3410971_0_0_1"/>
<evidence type="ECO:0000313" key="1">
    <source>
        <dbReference type="EnsemblMetazoa" id="RPRC011780-PA"/>
    </source>
</evidence>
<reference evidence="1" key="1">
    <citation type="submission" date="2015-05" db="UniProtKB">
        <authorList>
            <consortium name="EnsemblMetazoa"/>
        </authorList>
    </citation>
    <scope>IDENTIFICATION</scope>
</reference>
<dbReference type="AlphaFoldDB" id="T1I661"/>